<protein>
    <recommendedName>
        <fullName evidence="5">TNase-like domain-containing protein</fullName>
    </recommendedName>
</protein>
<dbReference type="Pfam" id="PF00565">
    <property type="entry name" value="SNase"/>
    <property type="match status" value="1"/>
</dbReference>
<feature type="domain" description="TNase-like" evidence="5">
    <location>
        <begin position="38"/>
        <end position="182"/>
    </location>
</feature>
<keyword evidence="3" id="KW-0378">Hydrolase</keyword>
<keyword evidence="2" id="KW-0255">Endonuclease</keyword>
<reference evidence="6 7" key="1">
    <citation type="submission" date="2017-02" db="EMBL/GenBank/DDBJ databases">
        <title>The complete genomic sequence of a novel cold adapted crude oil-degrading bacterium Planococcus qaidamina Y42.</title>
        <authorList>
            <person name="Yang R."/>
        </authorList>
    </citation>
    <scope>NUCLEOTIDE SEQUENCE [LARGE SCALE GENOMIC DNA]</scope>
    <source>
        <strain evidence="6 7">Y42</strain>
        <plasmid evidence="6 7">unnamed1</plasmid>
    </source>
</reference>
<feature type="signal peptide" evidence="4">
    <location>
        <begin position="1"/>
        <end position="22"/>
    </location>
</feature>
<dbReference type="InterPro" id="IPR035437">
    <property type="entry name" value="SNase_OB-fold_sf"/>
</dbReference>
<evidence type="ECO:0000259" key="5">
    <source>
        <dbReference type="PROSITE" id="PS50830"/>
    </source>
</evidence>
<organism evidence="6 7">
    <name type="scientific">Planococcus lenghuensis</name>
    <dbReference type="NCBI Taxonomy" id="2213202"/>
    <lineage>
        <taxon>Bacteria</taxon>
        <taxon>Bacillati</taxon>
        <taxon>Bacillota</taxon>
        <taxon>Bacilli</taxon>
        <taxon>Bacillales</taxon>
        <taxon>Caryophanaceae</taxon>
        <taxon>Planococcus</taxon>
    </lineage>
</organism>
<dbReference type="PANTHER" id="PTHR12302">
    <property type="entry name" value="EBNA2 BINDING PROTEIN P100"/>
    <property type="match status" value="1"/>
</dbReference>
<dbReference type="PROSITE" id="PS51257">
    <property type="entry name" value="PROKAR_LIPOPROTEIN"/>
    <property type="match status" value="1"/>
</dbReference>
<dbReference type="SMART" id="SM00318">
    <property type="entry name" value="SNc"/>
    <property type="match status" value="1"/>
</dbReference>
<name>A0A1Q2L4T8_9BACL</name>
<geneLocation type="plasmid" evidence="6 7">
    <name>unnamed1</name>
</geneLocation>
<dbReference type="GO" id="GO:0016787">
    <property type="term" value="F:hydrolase activity"/>
    <property type="evidence" value="ECO:0007669"/>
    <property type="project" value="UniProtKB-KW"/>
</dbReference>
<feature type="chain" id="PRO_5038332584" description="TNase-like domain-containing protein" evidence="4">
    <location>
        <begin position="23"/>
        <end position="233"/>
    </location>
</feature>
<keyword evidence="4" id="KW-0732">Signal</keyword>
<evidence type="ECO:0000313" key="7">
    <source>
        <dbReference type="Proteomes" id="UP000188184"/>
    </source>
</evidence>
<dbReference type="KEGG" id="pmar:B0X71_19635"/>
<dbReference type="InterPro" id="IPR016071">
    <property type="entry name" value="Staphylococal_nuclease_OB-fold"/>
</dbReference>
<keyword evidence="1" id="KW-0540">Nuclease</keyword>
<evidence type="ECO:0000313" key="6">
    <source>
        <dbReference type="EMBL" id="AQQ55384.1"/>
    </source>
</evidence>
<keyword evidence="7" id="KW-1185">Reference proteome</keyword>
<dbReference type="EMBL" id="CP019641">
    <property type="protein sequence ID" value="AQQ55384.1"/>
    <property type="molecule type" value="Genomic_DNA"/>
</dbReference>
<dbReference type="SUPFAM" id="SSF50199">
    <property type="entry name" value="Staphylococcal nuclease"/>
    <property type="match status" value="1"/>
</dbReference>
<evidence type="ECO:0000256" key="4">
    <source>
        <dbReference type="SAM" id="SignalP"/>
    </source>
</evidence>
<accession>A0A1Q2L4T8</accession>
<dbReference type="RefSeq" id="WP_198038758.1">
    <property type="nucleotide sequence ID" value="NZ_CP019641.1"/>
</dbReference>
<dbReference type="AlphaFoldDB" id="A0A1Q2L4T8"/>
<gene>
    <name evidence="6" type="ORF">B0X71_19635</name>
</gene>
<proteinExistence type="predicted"/>
<sequence length="233" mass="26111">MIRKLLTPVCLLLLLASCTLQGHMFRYEGTQIEETAAEQLTGTVTEVIDGDTFVVKLATAYVLRGMHLPAGQEIIVRLLLVDTPESVGDKAGMPLGEEASAFAKELLEGETVSLEFDEGEIQDHYDRFLSYAYVDGERVQDKLVKEGYAMIRYIYEPNTKYLDQLRAIEEEARNSEAGIWAIPEYVELEEGFNEITSSETHTELEGLVKEKAEEVGDKTVDEAIDSFFESVLN</sequence>
<dbReference type="PANTHER" id="PTHR12302:SF3">
    <property type="entry name" value="SERINE_THREONINE-PROTEIN KINASE 31"/>
    <property type="match status" value="1"/>
</dbReference>
<keyword evidence="6" id="KW-0614">Plasmid</keyword>
<dbReference type="Gene3D" id="2.40.50.90">
    <property type="match status" value="1"/>
</dbReference>
<evidence type="ECO:0000256" key="2">
    <source>
        <dbReference type="ARBA" id="ARBA00022759"/>
    </source>
</evidence>
<dbReference type="GO" id="GO:0004519">
    <property type="term" value="F:endonuclease activity"/>
    <property type="evidence" value="ECO:0007669"/>
    <property type="project" value="UniProtKB-KW"/>
</dbReference>
<dbReference type="Proteomes" id="UP000188184">
    <property type="component" value="Plasmid unnamed1"/>
</dbReference>
<evidence type="ECO:0000256" key="3">
    <source>
        <dbReference type="ARBA" id="ARBA00022801"/>
    </source>
</evidence>
<dbReference type="PROSITE" id="PS50830">
    <property type="entry name" value="TNASE_3"/>
    <property type="match status" value="1"/>
</dbReference>
<evidence type="ECO:0000256" key="1">
    <source>
        <dbReference type="ARBA" id="ARBA00022722"/>
    </source>
</evidence>